<evidence type="ECO:0000313" key="3">
    <source>
        <dbReference type="Proteomes" id="UP001476798"/>
    </source>
</evidence>
<dbReference type="EMBL" id="JAHRIO010020733">
    <property type="protein sequence ID" value="MEQ2164938.1"/>
    <property type="molecule type" value="Genomic_DNA"/>
</dbReference>
<comment type="caution">
    <text evidence="2">The sequence shown here is derived from an EMBL/GenBank/DDBJ whole genome shotgun (WGS) entry which is preliminary data.</text>
</comment>
<keyword evidence="3" id="KW-1185">Reference proteome</keyword>
<gene>
    <name evidence="2" type="ORF">GOODEAATRI_011870</name>
</gene>
<sequence>MTSCASNKSAIYSIVYFYLFDFETEEQRQTRILTAAVEFVPLHGWSMEAIAAGAEVRFQNKYGLTAV</sequence>
<name>A0ABV0N2S2_9TELE</name>
<dbReference type="Pfam" id="PF21392">
    <property type="entry name" value="COQ9_N"/>
    <property type="match status" value="1"/>
</dbReference>
<evidence type="ECO:0000313" key="2">
    <source>
        <dbReference type="EMBL" id="MEQ2164938.1"/>
    </source>
</evidence>
<protein>
    <recommendedName>
        <fullName evidence="1">Ubiquinone biosynthesis protein COQ9 HTH domain-containing protein</fullName>
    </recommendedName>
</protein>
<accession>A0ABV0N2S2</accession>
<feature type="domain" description="Ubiquinone biosynthesis protein COQ9 HTH" evidence="1">
    <location>
        <begin position="25"/>
        <end position="55"/>
    </location>
</feature>
<dbReference type="InterPro" id="IPR048674">
    <property type="entry name" value="COQ9_HTH"/>
</dbReference>
<organism evidence="2 3">
    <name type="scientific">Goodea atripinnis</name>
    <dbReference type="NCBI Taxonomy" id="208336"/>
    <lineage>
        <taxon>Eukaryota</taxon>
        <taxon>Metazoa</taxon>
        <taxon>Chordata</taxon>
        <taxon>Craniata</taxon>
        <taxon>Vertebrata</taxon>
        <taxon>Euteleostomi</taxon>
        <taxon>Actinopterygii</taxon>
        <taxon>Neopterygii</taxon>
        <taxon>Teleostei</taxon>
        <taxon>Neoteleostei</taxon>
        <taxon>Acanthomorphata</taxon>
        <taxon>Ovalentaria</taxon>
        <taxon>Atherinomorphae</taxon>
        <taxon>Cyprinodontiformes</taxon>
        <taxon>Goodeidae</taxon>
        <taxon>Goodea</taxon>
    </lineage>
</organism>
<proteinExistence type="predicted"/>
<reference evidence="2 3" key="1">
    <citation type="submission" date="2021-06" db="EMBL/GenBank/DDBJ databases">
        <authorList>
            <person name="Palmer J.M."/>
        </authorList>
    </citation>
    <scope>NUCLEOTIDE SEQUENCE [LARGE SCALE GENOMIC DNA]</scope>
    <source>
        <strain evidence="2 3">GA_2019</strain>
        <tissue evidence="2">Muscle</tissue>
    </source>
</reference>
<evidence type="ECO:0000259" key="1">
    <source>
        <dbReference type="Pfam" id="PF21392"/>
    </source>
</evidence>
<dbReference type="Proteomes" id="UP001476798">
    <property type="component" value="Unassembled WGS sequence"/>
</dbReference>